<dbReference type="PANTHER" id="PTHR38666:SF2">
    <property type="entry name" value="FLAGELLAR ASSOCIATED PROTEIN"/>
    <property type="match status" value="1"/>
</dbReference>
<sequence length="255" mass="28996">MRKSLPLSMLFGLTTAQSSHLRPLSAFLSHSTRHRFIHGVQNMSTASQNNLVVDPFCYRQFSEKESSKGYAGTVFNISIQKFEEIANSRFDASDLQDGYAPFCKHLFLENDFTDARVNVLPITKENEHCLRSKYEARNDKELPVLTRYFSRELLEQNKSGNGDVFPVAKYLDLILYSREQINKENEAMGKSPDAETAPWGVVSIKAQDIDKELPMTPITAMRNALGKEEGGSGVPIDREKYVEAYEYWRDHATVV</sequence>
<protein>
    <submittedName>
        <fullName evidence="1">Uncharacterized protein</fullName>
    </submittedName>
</protein>
<dbReference type="EMBL" id="JALLPJ020000933">
    <property type="protein sequence ID" value="KAL3779438.1"/>
    <property type="molecule type" value="Genomic_DNA"/>
</dbReference>
<gene>
    <name evidence="1" type="ORF">ACHAWO_000164</name>
</gene>
<reference evidence="1 2" key="1">
    <citation type="submission" date="2024-10" db="EMBL/GenBank/DDBJ databases">
        <title>Updated reference genomes for cyclostephanoid diatoms.</title>
        <authorList>
            <person name="Roberts W.R."/>
            <person name="Alverson A.J."/>
        </authorList>
    </citation>
    <scope>NUCLEOTIDE SEQUENCE [LARGE SCALE GENOMIC DNA]</scope>
    <source>
        <strain evidence="1 2">AJA010-31</strain>
    </source>
</reference>
<dbReference type="PANTHER" id="PTHR38666">
    <property type="match status" value="1"/>
</dbReference>
<dbReference type="Pfam" id="PF11539">
    <property type="entry name" value="DUF3228"/>
    <property type="match status" value="1"/>
</dbReference>
<dbReference type="Proteomes" id="UP001530400">
    <property type="component" value="Unassembled WGS sequence"/>
</dbReference>
<name>A0ABD3NVK2_9STRA</name>
<dbReference type="AlphaFoldDB" id="A0ABD3NVK2"/>
<keyword evidence="2" id="KW-1185">Reference proteome</keyword>
<evidence type="ECO:0000313" key="1">
    <source>
        <dbReference type="EMBL" id="KAL3779438.1"/>
    </source>
</evidence>
<accession>A0ABD3NVK2</accession>
<dbReference type="InterPro" id="IPR021610">
    <property type="entry name" value="DUF3228"/>
</dbReference>
<organism evidence="1 2">
    <name type="scientific">Cyclotella atomus</name>
    <dbReference type="NCBI Taxonomy" id="382360"/>
    <lineage>
        <taxon>Eukaryota</taxon>
        <taxon>Sar</taxon>
        <taxon>Stramenopiles</taxon>
        <taxon>Ochrophyta</taxon>
        <taxon>Bacillariophyta</taxon>
        <taxon>Coscinodiscophyceae</taxon>
        <taxon>Thalassiosirophycidae</taxon>
        <taxon>Stephanodiscales</taxon>
        <taxon>Stephanodiscaceae</taxon>
        <taxon>Cyclotella</taxon>
    </lineage>
</organism>
<evidence type="ECO:0000313" key="2">
    <source>
        <dbReference type="Proteomes" id="UP001530400"/>
    </source>
</evidence>
<dbReference type="Gene3D" id="3.30.2310.50">
    <property type="entry name" value="Protein of unknown function (DUF3228), domain 1"/>
    <property type="match status" value="2"/>
</dbReference>
<proteinExistence type="predicted"/>
<comment type="caution">
    <text evidence="1">The sequence shown here is derived from an EMBL/GenBank/DDBJ whole genome shotgun (WGS) entry which is preliminary data.</text>
</comment>